<organism evidence="1 2">
    <name type="scientific">Oscillibacter hominis</name>
    <dbReference type="NCBI Taxonomy" id="2763056"/>
    <lineage>
        <taxon>Bacteria</taxon>
        <taxon>Bacillati</taxon>
        <taxon>Bacillota</taxon>
        <taxon>Clostridia</taxon>
        <taxon>Eubacteriales</taxon>
        <taxon>Oscillospiraceae</taxon>
        <taxon>Oscillibacter</taxon>
    </lineage>
</organism>
<dbReference type="EMBL" id="CP060490">
    <property type="protein sequence ID" value="QNL45239.1"/>
    <property type="molecule type" value="Genomic_DNA"/>
</dbReference>
<accession>A0A7G9B6Q8</accession>
<protein>
    <submittedName>
        <fullName evidence="1">Prepilin-type N-terminal cleavage/methylation domain-containing protein</fullName>
    </submittedName>
</protein>
<dbReference type="NCBIfam" id="TIGR02532">
    <property type="entry name" value="IV_pilin_GFxxxE"/>
    <property type="match status" value="1"/>
</dbReference>
<dbReference type="Proteomes" id="UP000515960">
    <property type="component" value="Chromosome"/>
</dbReference>
<keyword evidence="2" id="KW-1185">Reference proteome</keyword>
<gene>
    <name evidence="1" type="ORF">H8790_04260</name>
</gene>
<dbReference type="KEGG" id="ohi:H8790_04260"/>
<name>A0A7G9B6Q8_9FIRM</name>
<dbReference type="InterPro" id="IPR012902">
    <property type="entry name" value="N_methyl_site"/>
</dbReference>
<dbReference type="Pfam" id="PF07963">
    <property type="entry name" value="N_methyl"/>
    <property type="match status" value="1"/>
</dbReference>
<evidence type="ECO:0000313" key="1">
    <source>
        <dbReference type="EMBL" id="QNL45239.1"/>
    </source>
</evidence>
<proteinExistence type="predicted"/>
<evidence type="ECO:0000313" key="2">
    <source>
        <dbReference type="Proteomes" id="UP000515960"/>
    </source>
</evidence>
<dbReference type="AlphaFoldDB" id="A0A7G9B6Q8"/>
<reference evidence="1 2" key="1">
    <citation type="submission" date="2020-08" db="EMBL/GenBank/DDBJ databases">
        <authorList>
            <person name="Liu C."/>
            <person name="Sun Q."/>
        </authorList>
    </citation>
    <scope>NUCLEOTIDE SEQUENCE [LARGE SCALE GENOMIC DNA]</scope>
    <source>
        <strain evidence="1 2">NSJ-62</strain>
    </source>
</reference>
<sequence>MRRSRGFTLVETLAAVAILVILIATMSLGLASASDTYRISLFDAESATLADTVDTALGDVLRYAAWEREDRFTNPDYGVSGGRLFLKEGKLCINPSPLDEDAEGLRITPLISDGAYSNLELSGFTLSYEDGVFRGSYTIASEGISREIEFCFRTLRCGGNKGA</sequence>
<dbReference type="RefSeq" id="WP_187333692.1">
    <property type="nucleotide sequence ID" value="NZ_CP060490.1"/>
</dbReference>
<dbReference type="PROSITE" id="PS00409">
    <property type="entry name" value="PROKAR_NTER_METHYL"/>
    <property type="match status" value="1"/>
</dbReference>